<comment type="caution">
    <text evidence="2">The sequence shown here is derived from an EMBL/GenBank/DDBJ whole genome shotgun (WGS) entry which is preliminary data.</text>
</comment>
<evidence type="ECO:0000313" key="2">
    <source>
        <dbReference type="EMBL" id="MBL6455498.1"/>
    </source>
</evidence>
<dbReference type="EMBL" id="JAEUXJ010000003">
    <property type="protein sequence ID" value="MBL6455498.1"/>
    <property type="molecule type" value="Genomic_DNA"/>
</dbReference>
<dbReference type="PANTHER" id="PTHR33221">
    <property type="entry name" value="WINGED HELIX-TURN-HELIX TRANSCRIPTIONAL REGULATOR, RRF2 FAMILY"/>
    <property type="match status" value="1"/>
</dbReference>
<keyword evidence="3" id="KW-1185">Reference proteome</keyword>
<dbReference type="PROSITE" id="PS51197">
    <property type="entry name" value="HTH_RRF2_2"/>
    <property type="match status" value="1"/>
</dbReference>
<evidence type="ECO:0000256" key="1">
    <source>
        <dbReference type="ARBA" id="ARBA00023125"/>
    </source>
</evidence>
<dbReference type="NCBIfam" id="TIGR00738">
    <property type="entry name" value="rrf2_super"/>
    <property type="match status" value="1"/>
</dbReference>
<dbReference type="InterPro" id="IPR030489">
    <property type="entry name" value="TR_Rrf2-type_CS"/>
</dbReference>
<dbReference type="Gene3D" id="1.10.10.10">
    <property type="entry name" value="Winged helix-like DNA-binding domain superfamily/Winged helix DNA-binding domain"/>
    <property type="match status" value="1"/>
</dbReference>
<dbReference type="Pfam" id="PF02082">
    <property type="entry name" value="Rrf2"/>
    <property type="match status" value="1"/>
</dbReference>
<proteinExistence type="predicted"/>
<protein>
    <submittedName>
        <fullName evidence="2">Rrf2 family transcriptional regulator</fullName>
    </submittedName>
</protein>
<name>A0ABS1V5B7_9PROT</name>
<dbReference type="RefSeq" id="WP_202825232.1">
    <property type="nucleotide sequence ID" value="NZ_JAEUXJ010000003.1"/>
</dbReference>
<sequence length="163" mass="17293">MRLSTRGRYAVMAMVELATRQGGCGITGKPGFPPARPVSLADIAQGQHLSVAYLEQLFGHLRRAGLVASARGPGGGYRLARPPGEIAMGEIVEAVDEPLRATRCEEGSPGCLAGQRCLTHDLWEELGEQIRLFLAHVTLEDVIAGRIAGRAQPPGLQPPAPLP</sequence>
<gene>
    <name evidence="2" type="ORF">JMJ55_09200</name>
</gene>
<accession>A0ABS1V5B7</accession>
<dbReference type="Proteomes" id="UP000606490">
    <property type="component" value="Unassembled WGS sequence"/>
</dbReference>
<reference evidence="2 3" key="1">
    <citation type="submission" date="2021-01" db="EMBL/GenBank/DDBJ databases">
        <title>Belnapia mucosa sp. nov. and Belnapia arida sp. nov., isolated from the Tabernas Desert (Almeria, Spain).</title>
        <authorList>
            <person name="Molina-Menor E."/>
            <person name="Vidal-Verdu A."/>
            <person name="Calonge A."/>
            <person name="Satari L."/>
            <person name="Pereto Magraner J."/>
            <person name="Porcar Miralles M."/>
        </authorList>
    </citation>
    <scope>NUCLEOTIDE SEQUENCE [LARGE SCALE GENOMIC DNA]</scope>
    <source>
        <strain evidence="2 3">T6</strain>
    </source>
</reference>
<keyword evidence="1" id="KW-0238">DNA-binding</keyword>
<dbReference type="SUPFAM" id="SSF46785">
    <property type="entry name" value="Winged helix' DNA-binding domain"/>
    <property type="match status" value="1"/>
</dbReference>
<evidence type="ECO:0000313" key="3">
    <source>
        <dbReference type="Proteomes" id="UP000606490"/>
    </source>
</evidence>
<dbReference type="PANTHER" id="PTHR33221:SF5">
    <property type="entry name" value="HTH-TYPE TRANSCRIPTIONAL REGULATOR ISCR"/>
    <property type="match status" value="1"/>
</dbReference>
<dbReference type="InterPro" id="IPR000944">
    <property type="entry name" value="Tscrpt_reg_Rrf2"/>
</dbReference>
<dbReference type="PROSITE" id="PS01332">
    <property type="entry name" value="HTH_RRF2_1"/>
    <property type="match status" value="1"/>
</dbReference>
<organism evidence="2 3">
    <name type="scientific">Belnapia mucosa</name>
    <dbReference type="NCBI Taxonomy" id="2804532"/>
    <lineage>
        <taxon>Bacteria</taxon>
        <taxon>Pseudomonadati</taxon>
        <taxon>Pseudomonadota</taxon>
        <taxon>Alphaproteobacteria</taxon>
        <taxon>Acetobacterales</taxon>
        <taxon>Roseomonadaceae</taxon>
        <taxon>Belnapia</taxon>
    </lineage>
</organism>
<dbReference type="InterPro" id="IPR036390">
    <property type="entry name" value="WH_DNA-bd_sf"/>
</dbReference>
<dbReference type="InterPro" id="IPR036388">
    <property type="entry name" value="WH-like_DNA-bd_sf"/>
</dbReference>